<dbReference type="PANTHER" id="PTHR40459:SF1">
    <property type="entry name" value="CONSERVED HYPOTHETICAL ALANINE AND LEUCINE RICH PROTEIN"/>
    <property type="match status" value="1"/>
</dbReference>
<dbReference type="AlphaFoldDB" id="A0A521CVW0"/>
<proteinExistence type="predicted"/>
<dbReference type="Pfam" id="PF10727">
    <property type="entry name" value="Rossmann-like"/>
    <property type="match status" value="1"/>
</dbReference>
<name>A0A521CVW0_9ACTN</name>
<dbReference type="PANTHER" id="PTHR40459">
    <property type="entry name" value="CONSERVED HYPOTHETICAL ALANINE AND LEUCINE RICH PROTEIN"/>
    <property type="match status" value="1"/>
</dbReference>
<dbReference type="InterPro" id="IPR018931">
    <property type="entry name" value="DUF2520"/>
</dbReference>
<feature type="domain" description="DUF2520" evidence="2">
    <location>
        <begin position="157"/>
        <end position="282"/>
    </location>
</feature>
<evidence type="ECO:0000313" key="3">
    <source>
        <dbReference type="EMBL" id="SMO63575.1"/>
    </source>
</evidence>
<accession>A0A521CVW0</accession>
<dbReference type="Pfam" id="PF10728">
    <property type="entry name" value="DUF2520"/>
    <property type="match status" value="1"/>
</dbReference>
<evidence type="ECO:0000259" key="2">
    <source>
        <dbReference type="Pfam" id="PF10728"/>
    </source>
</evidence>
<dbReference type="Gene3D" id="1.10.1040.20">
    <property type="entry name" value="ProC-like, C-terminal domain"/>
    <property type="match status" value="1"/>
</dbReference>
<dbReference type="SUPFAM" id="SSF48179">
    <property type="entry name" value="6-phosphogluconate dehydrogenase C-terminal domain-like"/>
    <property type="match status" value="1"/>
</dbReference>
<organism evidence="3 4">
    <name type="scientific">Geodermatophilus aquaeductus</name>
    <dbReference type="NCBI Taxonomy" id="1564161"/>
    <lineage>
        <taxon>Bacteria</taxon>
        <taxon>Bacillati</taxon>
        <taxon>Actinomycetota</taxon>
        <taxon>Actinomycetes</taxon>
        <taxon>Geodermatophilales</taxon>
        <taxon>Geodermatophilaceae</taxon>
        <taxon>Geodermatophilus</taxon>
    </lineage>
</organism>
<dbReference type="InterPro" id="IPR019665">
    <property type="entry name" value="OxRdtase/DH_put_Rossmann_dom"/>
</dbReference>
<evidence type="ECO:0000259" key="1">
    <source>
        <dbReference type="Pfam" id="PF10727"/>
    </source>
</evidence>
<dbReference type="InterPro" id="IPR036291">
    <property type="entry name" value="NAD(P)-bd_dom_sf"/>
</dbReference>
<keyword evidence="4" id="KW-1185">Reference proteome</keyword>
<dbReference type="Gene3D" id="3.40.50.720">
    <property type="entry name" value="NAD(P)-binding Rossmann-like Domain"/>
    <property type="match status" value="1"/>
</dbReference>
<dbReference type="InterPro" id="IPR008927">
    <property type="entry name" value="6-PGluconate_DH-like_C_sf"/>
</dbReference>
<sequence>MPAARRNPRAAGLPPAASAPARLRIGVVGAGRVGAVLGAALAAAGHDVVAASGVSTASAERAARLLPGTPLLPADEVVAAADLVVLAVPDDTLPGLVAGLAETGAWRAGQLAFHTSGAHGLAALAPAERAGVLPLALHPAMTFTGAPEDADGLTGAPFGVTSRPEHRPVAETLVLEMGGEPFFVAEADRRLYHAALVTGANHLVTLVAEAADLLRAAGVDAPARVLTPLLTAALDNGLRRGDRGLTGPVSRGDVGTVADHLETLTERAPESVAAYVAMAQRTTERALAAGRLKRHEGAPLLDLLYEALPPAHPATPTDPAGSR</sequence>
<reference evidence="3 4" key="1">
    <citation type="submission" date="2017-05" db="EMBL/GenBank/DDBJ databases">
        <authorList>
            <person name="Varghese N."/>
            <person name="Submissions S."/>
        </authorList>
    </citation>
    <scope>NUCLEOTIDE SEQUENCE [LARGE SCALE GENOMIC DNA]</scope>
    <source>
        <strain evidence="3 4">DSM 46834</strain>
    </source>
</reference>
<dbReference type="Proteomes" id="UP000317484">
    <property type="component" value="Unassembled WGS sequence"/>
</dbReference>
<gene>
    <name evidence="3" type="ORF">SAMN06273567_102715</name>
</gene>
<dbReference type="SUPFAM" id="SSF51735">
    <property type="entry name" value="NAD(P)-binding Rossmann-fold domains"/>
    <property type="match status" value="1"/>
</dbReference>
<dbReference type="RefSeq" id="WP_142457986.1">
    <property type="nucleotide sequence ID" value="NZ_FXTJ01000002.1"/>
</dbReference>
<evidence type="ECO:0000313" key="4">
    <source>
        <dbReference type="Proteomes" id="UP000317484"/>
    </source>
</evidence>
<dbReference type="EMBL" id="FXTJ01000002">
    <property type="protein sequence ID" value="SMO63575.1"/>
    <property type="molecule type" value="Genomic_DNA"/>
</dbReference>
<feature type="domain" description="Putative oxidoreductase/dehydrogenase Rossmann-like" evidence="1">
    <location>
        <begin position="19"/>
        <end position="139"/>
    </location>
</feature>
<dbReference type="InterPro" id="IPR037108">
    <property type="entry name" value="TM1727-like_C_sf"/>
</dbReference>
<protein>
    <submittedName>
        <fullName evidence="3">Predicted oxidoreductase, contains short-chain dehydrogenase (SDR) and DUF2520 domains</fullName>
    </submittedName>
</protein>